<dbReference type="InterPro" id="IPR038477">
    <property type="entry name" value="ASST_N_sf"/>
</dbReference>
<dbReference type="Pfam" id="PF05935">
    <property type="entry name" value="Arylsulfotrans"/>
    <property type="match status" value="1"/>
</dbReference>
<evidence type="ECO:0000259" key="2">
    <source>
        <dbReference type="Pfam" id="PF17425"/>
    </source>
</evidence>
<dbReference type="EMBL" id="JACGBB010000003">
    <property type="protein sequence ID" value="MBZ7986953.1"/>
    <property type="molecule type" value="Genomic_DNA"/>
</dbReference>
<dbReference type="PANTHER" id="PTHR35340:SF10">
    <property type="entry name" value="CYTOPLASMIC PROTEIN"/>
    <property type="match status" value="1"/>
</dbReference>
<dbReference type="Pfam" id="PF17425">
    <property type="entry name" value="Arylsulfotran_N"/>
    <property type="match status" value="1"/>
</dbReference>
<evidence type="ECO:0000313" key="4">
    <source>
        <dbReference type="Proteomes" id="UP000786183"/>
    </source>
</evidence>
<dbReference type="PANTHER" id="PTHR35340">
    <property type="entry name" value="PQQ ENZYME REPEAT PROTEIN-RELATED"/>
    <property type="match status" value="1"/>
</dbReference>
<sequence length="608" mass="68526">MKNLISIMAASVIFSQAAFAIGGASGTKSYAAQGKIGAVIMNPYKVAPLSAVILNGGYDIKNVSVSVKGKPNGGIDINYNPSNNSILTYGGIPIFGLYADYVNKVVVSYERSIANSKSEKISEEYEIYAPPIYTEGTGTNQLGVLPKAVVSVKADEKFKNNLYLINHLIRAPLANSAQAVWNNPVGGAMEWDLQSYNWMVDTNGDVRWYLKNDEIRNPDDIYKKGNMMGFTQDKDGALFWGMGQRYMKYDLLGREIFNKRLPSAYIDFSHHIEHTSKDTYLLRVASANQKRKDNSNVRSVRDVIIEVDNNGKVIDEWKLYDILDPYRDTNLLVLDQGAVCLNVDKDKAGQTVNKEDLEDKNSPFGDVTGVGVGRNWAHVNSVSYDDKDDSIIISVRHQSAIVKIGRDKKIKWILGAHKGWSKEFQKYLLQPVDSKGKKIVCEDEYTKCPGYENDEGGFDFTWTQHTAYYVPSMSKKNEIVISVFDNGDTRGMHQPAFATSKYSRAVFYKINEKTMKVEQIWEYGKERGFDYYSPVTSITEYFDKTKSVFVYSATAGLGKYMLNIGKTEPILDEIDYKTKKVLFEMKFENMGGQIGYRAYPIDVKKAFE</sequence>
<organism evidence="3 4">
    <name type="scientific">Campylobacter canadensis</name>
    <dbReference type="NCBI Taxonomy" id="449520"/>
    <lineage>
        <taxon>Bacteria</taxon>
        <taxon>Pseudomonadati</taxon>
        <taxon>Campylobacterota</taxon>
        <taxon>Epsilonproteobacteria</taxon>
        <taxon>Campylobacterales</taxon>
        <taxon>Campylobacteraceae</taxon>
        <taxon>Campylobacter</taxon>
    </lineage>
</organism>
<protein>
    <submittedName>
        <fullName evidence="3">Aryl-sulfate sulfotransferase</fullName>
    </submittedName>
</protein>
<name>A0ABS7WR03_9BACT</name>
<accession>A0ABS7WR03</accession>
<dbReference type="Proteomes" id="UP000786183">
    <property type="component" value="Unassembled WGS sequence"/>
</dbReference>
<comment type="caution">
    <text evidence="3">The sequence shown here is derived from an EMBL/GenBank/DDBJ whole genome shotgun (WGS) entry which is preliminary data.</text>
</comment>
<feature type="chain" id="PRO_5045644559" evidence="1">
    <location>
        <begin position="21"/>
        <end position="608"/>
    </location>
</feature>
<feature type="signal peptide" evidence="1">
    <location>
        <begin position="1"/>
        <end position="20"/>
    </location>
</feature>
<dbReference type="RefSeq" id="WP_172230543.1">
    <property type="nucleotide sequence ID" value="NZ_CP035946.1"/>
</dbReference>
<proteinExistence type="predicted"/>
<evidence type="ECO:0000256" key="1">
    <source>
        <dbReference type="SAM" id="SignalP"/>
    </source>
</evidence>
<dbReference type="InterPro" id="IPR035391">
    <property type="entry name" value="Arylsulfotran_N"/>
</dbReference>
<dbReference type="InterPro" id="IPR010262">
    <property type="entry name" value="Arylsulfotransferase_bact"/>
</dbReference>
<keyword evidence="4" id="KW-1185">Reference proteome</keyword>
<gene>
    <name evidence="3" type="ORF">AVCANL283_02315</name>
</gene>
<dbReference type="InterPro" id="IPR053143">
    <property type="entry name" value="Arylsulfate_ST"/>
</dbReference>
<reference evidence="3 4" key="1">
    <citation type="submission" date="2020-07" db="EMBL/GenBank/DDBJ databases">
        <title>Transfer of Campylobacter canadensis to the novel genus Avispirillum gen. nov., that also includes two novel species recovered from migratory waterfowl: Avispirillum anseris sp. nov. and Avispirillum brantae sp. nov.</title>
        <authorList>
            <person name="Miller W.G."/>
            <person name="Chapman M.H."/>
            <person name="Yee E."/>
            <person name="Inglis G.D."/>
        </authorList>
    </citation>
    <scope>NUCLEOTIDE SEQUENCE [LARGE SCALE GENOMIC DNA]</scope>
    <source>
        <strain evidence="3 4">L283</strain>
    </source>
</reference>
<evidence type="ECO:0000313" key="3">
    <source>
        <dbReference type="EMBL" id="MBZ7986953.1"/>
    </source>
</evidence>
<keyword evidence="1" id="KW-0732">Signal</keyword>
<dbReference type="Gene3D" id="2.60.40.3100">
    <property type="entry name" value="Arylsulphate sulphotransferase monomer, N-terminal domain"/>
    <property type="match status" value="1"/>
</dbReference>
<feature type="domain" description="Arylsulfotransferase N-terminal" evidence="2">
    <location>
        <begin position="39"/>
        <end position="130"/>
    </location>
</feature>